<dbReference type="SMART" id="SM00923">
    <property type="entry name" value="MbtH"/>
    <property type="match status" value="1"/>
</dbReference>
<evidence type="ECO:0000259" key="1">
    <source>
        <dbReference type="SMART" id="SM00923"/>
    </source>
</evidence>
<dbReference type="AlphaFoldDB" id="G6EHJ3"/>
<dbReference type="GO" id="GO:0005829">
    <property type="term" value="C:cytosol"/>
    <property type="evidence" value="ECO:0007669"/>
    <property type="project" value="TreeGrafter"/>
</dbReference>
<proteinExistence type="predicted"/>
<feature type="domain" description="MbtH-like" evidence="1">
    <location>
        <begin position="3"/>
        <end position="53"/>
    </location>
</feature>
<dbReference type="PATRIC" id="fig|1088721.3.peg.3755"/>
<dbReference type="RefSeq" id="WP_007014722.1">
    <property type="nucleotide sequence ID" value="NZ_AGFM01000059.1"/>
</dbReference>
<dbReference type="InterPro" id="IPR038020">
    <property type="entry name" value="MbtH-like_sf"/>
</dbReference>
<accession>G6EHJ3</accession>
<organism evidence="2 3">
    <name type="scientific">Novosphingobium pentaromativorans US6-1</name>
    <dbReference type="NCBI Taxonomy" id="1088721"/>
    <lineage>
        <taxon>Bacteria</taxon>
        <taxon>Pseudomonadati</taxon>
        <taxon>Pseudomonadota</taxon>
        <taxon>Alphaproteobacteria</taxon>
        <taxon>Sphingomonadales</taxon>
        <taxon>Sphingomonadaceae</taxon>
        <taxon>Novosphingobium</taxon>
    </lineage>
</organism>
<gene>
    <name evidence="2" type="ORF">NSU_3814</name>
</gene>
<dbReference type="PANTHER" id="PTHR38444:SF1">
    <property type="entry name" value="ENTEROBACTIN BIOSYNTHESIS PROTEIN YBDZ"/>
    <property type="match status" value="1"/>
</dbReference>
<dbReference type="Proteomes" id="UP000004030">
    <property type="component" value="Unassembled WGS sequence"/>
</dbReference>
<reference evidence="2 3" key="1">
    <citation type="journal article" date="2012" name="J. Bacteriol.">
        <title>Genome sequence of benzo(a)pyrene-degrading bacterium Novosphingobium pentaromativorans US6-1.</title>
        <authorList>
            <person name="Luo Y.R."/>
            <person name="Kang S.G."/>
            <person name="Kim S.J."/>
            <person name="Kim M.R."/>
            <person name="Li N."/>
            <person name="Lee J.H."/>
            <person name="Kwon K.K."/>
        </authorList>
    </citation>
    <scope>NUCLEOTIDE SEQUENCE [LARGE SCALE GENOMIC DNA]</scope>
    <source>
        <strain evidence="2 3">US6-1</strain>
    </source>
</reference>
<name>G6EHJ3_9SPHN</name>
<dbReference type="Pfam" id="PF03621">
    <property type="entry name" value="MbtH"/>
    <property type="match status" value="1"/>
</dbReference>
<dbReference type="InterPro" id="IPR037407">
    <property type="entry name" value="MLP_fam"/>
</dbReference>
<dbReference type="OrthoDB" id="7584480at2"/>
<dbReference type="KEGG" id="npn:JI59_01045"/>
<dbReference type="SUPFAM" id="SSF160582">
    <property type="entry name" value="MbtH-like"/>
    <property type="match status" value="1"/>
</dbReference>
<dbReference type="InterPro" id="IPR005153">
    <property type="entry name" value="MbtH-like_dom"/>
</dbReference>
<protein>
    <recommendedName>
        <fullName evidence="1">MbtH-like domain-containing protein</fullName>
    </recommendedName>
</protein>
<dbReference type="EMBL" id="AGFM01000059">
    <property type="protein sequence ID" value="EHJ59220.1"/>
    <property type="molecule type" value="Genomic_DNA"/>
</dbReference>
<dbReference type="PANTHER" id="PTHR38444">
    <property type="entry name" value="ENTEROBACTIN BIOSYNTHESIS PROTEIN YBDZ"/>
    <property type="match status" value="1"/>
</dbReference>
<evidence type="ECO:0000313" key="2">
    <source>
        <dbReference type="EMBL" id="EHJ59220.1"/>
    </source>
</evidence>
<dbReference type="Gene3D" id="3.90.820.10">
    <property type="entry name" value="Structural Genomics, Unknown Function 30-nov-00 1gh9 Mol_id"/>
    <property type="match status" value="1"/>
</dbReference>
<dbReference type="eggNOG" id="COG3251">
    <property type="taxonomic scope" value="Bacteria"/>
</dbReference>
<comment type="caution">
    <text evidence="2">The sequence shown here is derived from an EMBL/GenBank/DDBJ whole genome shotgun (WGS) entry which is preliminary data.</text>
</comment>
<dbReference type="GO" id="GO:0019290">
    <property type="term" value="P:siderophore biosynthetic process"/>
    <property type="evidence" value="ECO:0007669"/>
    <property type="project" value="TreeGrafter"/>
</dbReference>
<keyword evidence="3" id="KW-1185">Reference proteome</keyword>
<sequence length="76" mass="8775">MTNPFDDEEGEFLVLVNDEGQHSLWPTQFDVPAGWRTIGPKGDRQMCMAWIDENWTDMRPLSLVREMDAFAKSRAS</sequence>
<dbReference type="STRING" id="1088721.JI59_01045"/>
<evidence type="ECO:0000313" key="3">
    <source>
        <dbReference type="Proteomes" id="UP000004030"/>
    </source>
</evidence>